<evidence type="ECO:0000256" key="1">
    <source>
        <dbReference type="ARBA" id="ARBA00004127"/>
    </source>
</evidence>
<organism evidence="6 7">
    <name type="scientific">Marinobacter iranensis</name>
    <dbReference type="NCBI Taxonomy" id="2962607"/>
    <lineage>
        <taxon>Bacteria</taxon>
        <taxon>Pseudomonadati</taxon>
        <taxon>Pseudomonadota</taxon>
        <taxon>Gammaproteobacteria</taxon>
        <taxon>Pseudomonadales</taxon>
        <taxon>Marinobacteraceae</taxon>
        <taxon>Marinobacter</taxon>
    </lineage>
</organism>
<accession>A0ABT5YDH2</accession>
<sequence length="208" mass="23685">MVFLDTFDTLAEPLVRYFLGIFFLMIGLQFTARSLGLYARMGFSFVNYGERASAGWWHRHIFNVFRAVILAVVVVRIFVDIDPWLGVFGSLYHGPVLATGTAFLLLSFSLVNYLQAYMHEDWRSGVDPKQNRHLLTGGPYSRSRNPVFMAVMLGQLGFFLALPSAFSLICLIAGVTVLMRQARVEEKALAKLFGDAYEAYRRRVPRWL</sequence>
<dbReference type="PANTHER" id="PTHR12714">
    <property type="entry name" value="PROTEIN-S ISOPRENYLCYSTEINE O-METHYLTRANSFERASE"/>
    <property type="match status" value="1"/>
</dbReference>
<feature type="transmembrane region" description="Helical" evidence="5">
    <location>
        <begin position="147"/>
        <end position="179"/>
    </location>
</feature>
<evidence type="ECO:0000256" key="5">
    <source>
        <dbReference type="SAM" id="Phobius"/>
    </source>
</evidence>
<keyword evidence="7" id="KW-1185">Reference proteome</keyword>
<evidence type="ECO:0000313" key="7">
    <source>
        <dbReference type="Proteomes" id="UP001143391"/>
    </source>
</evidence>
<dbReference type="PANTHER" id="PTHR12714:SF9">
    <property type="entry name" value="PROTEIN-S-ISOPRENYLCYSTEINE O-METHYLTRANSFERASE"/>
    <property type="match status" value="1"/>
</dbReference>
<reference evidence="6" key="1">
    <citation type="submission" date="2022-07" db="EMBL/GenBank/DDBJ databases">
        <title>Marinobacter iranensis a new bacterium isolate from a hipersaline lake in Iran.</title>
        <authorList>
            <person name="Mohammad A.M.A."/>
            <person name="Cristina S.-P."/>
            <person name="Antonio V."/>
        </authorList>
    </citation>
    <scope>NUCLEOTIDE SEQUENCE</scope>
    <source>
        <strain evidence="6">71-i</strain>
    </source>
</reference>
<proteinExistence type="predicted"/>
<dbReference type="Gene3D" id="1.20.120.1630">
    <property type="match status" value="1"/>
</dbReference>
<evidence type="ECO:0000256" key="2">
    <source>
        <dbReference type="ARBA" id="ARBA00022692"/>
    </source>
</evidence>
<feature type="transmembrane region" description="Helical" evidence="5">
    <location>
        <begin position="17"/>
        <end position="39"/>
    </location>
</feature>
<feature type="transmembrane region" description="Helical" evidence="5">
    <location>
        <begin position="91"/>
        <end position="114"/>
    </location>
</feature>
<comment type="caution">
    <text evidence="6">The sequence shown here is derived from an EMBL/GenBank/DDBJ whole genome shotgun (WGS) entry which is preliminary data.</text>
</comment>
<evidence type="ECO:0000313" key="6">
    <source>
        <dbReference type="EMBL" id="MDF0751060.1"/>
    </source>
</evidence>
<dbReference type="RefSeq" id="WP_275707021.1">
    <property type="nucleotide sequence ID" value="NZ_JANCMW010000007.1"/>
</dbReference>
<protein>
    <submittedName>
        <fullName evidence="6">Isoprenylcysteine carboxylmethyltransferase family protein</fullName>
    </submittedName>
</protein>
<keyword evidence="3 5" id="KW-1133">Transmembrane helix</keyword>
<evidence type="ECO:0000256" key="4">
    <source>
        <dbReference type="ARBA" id="ARBA00023136"/>
    </source>
</evidence>
<keyword evidence="4 5" id="KW-0472">Membrane</keyword>
<dbReference type="InterPro" id="IPR007318">
    <property type="entry name" value="Phopholipid_MeTrfase"/>
</dbReference>
<dbReference type="Pfam" id="PF04191">
    <property type="entry name" value="PEMT"/>
    <property type="match status" value="1"/>
</dbReference>
<keyword evidence="2 5" id="KW-0812">Transmembrane</keyword>
<dbReference type="Proteomes" id="UP001143391">
    <property type="component" value="Unassembled WGS sequence"/>
</dbReference>
<dbReference type="EMBL" id="JANCMW010000007">
    <property type="protein sequence ID" value="MDF0751060.1"/>
    <property type="molecule type" value="Genomic_DNA"/>
</dbReference>
<name>A0ABT5YDH2_9GAMM</name>
<evidence type="ECO:0000256" key="3">
    <source>
        <dbReference type="ARBA" id="ARBA00022989"/>
    </source>
</evidence>
<comment type="subcellular location">
    <subcellularLocation>
        <location evidence="1">Endomembrane system</location>
        <topology evidence="1">Multi-pass membrane protein</topology>
    </subcellularLocation>
</comment>
<gene>
    <name evidence="6" type="ORF">NLU14_12570</name>
</gene>
<feature type="transmembrane region" description="Helical" evidence="5">
    <location>
        <begin position="60"/>
        <end position="79"/>
    </location>
</feature>